<sequence length="329" mass="38950">MFSIKNKINRNFHKEWKFWFETILGFAIVVLLLLQILYGIWSIWDVQTKMNDYIKKHPTMDLEHILDYFRKTAEFDRTSAIWVTIGFGYEGDGIIASAAVGSYIFYWFSFFTHDSNILVAIWLLAKAFARIWPRRDHVFLTYNWSLVVITFITLTSLVYLTILAPVYFLDTAQQVEKLTIRSLLFSGMLHAVFPWMFIIYQVFFDPMKAQYNPKKYVKKKLWGGPLILTIYTIFILIRGETRFQDANLGTTRYPYFFFDIHNPDILGMPGWAWFIITIIAILGIYFGASNFYNWIIWKNGKRLKSSKTKQLLDSKKTENEKVKTNKKQR</sequence>
<evidence type="ECO:0000313" key="3">
    <source>
        <dbReference type="Proteomes" id="UP000237865"/>
    </source>
</evidence>
<gene>
    <name evidence="2" type="ORF">ELUCI_v1c06090</name>
</gene>
<feature type="transmembrane region" description="Helical" evidence="1">
    <location>
        <begin position="20"/>
        <end position="44"/>
    </location>
</feature>
<reference evidence="2 3" key="1">
    <citation type="submission" date="2017-11" db="EMBL/GenBank/DDBJ databases">
        <title>Genome sequence of Entomoplasma lucivorax PIPN-2 (ATCC 49196).</title>
        <authorList>
            <person name="Lo W.-S."/>
            <person name="Gasparich G.E."/>
            <person name="Kuo C.-H."/>
        </authorList>
    </citation>
    <scope>NUCLEOTIDE SEQUENCE [LARGE SCALE GENOMIC DNA]</scope>
    <source>
        <strain evidence="2 3">PIPN-2</strain>
    </source>
</reference>
<dbReference type="RefSeq" id="WP_028126327.1">
    <property type="nucleotide sequence ID" value="NZ_PHNE01000002.1"/>
</dbReference>
<keyword evidence="3" id="KW-1185">Reference proteome</keyword>
<evidence type="ECO:0008006" key="4">
    <source>
        <dbReference type="Google" id="ProtNLM"/>
    </source>
</evidence>
<feature type="transmembrane region" description="Helical" evidence="1">
    <location>
        <begin position="146"/>
        <end position="168"/>
    </location>
</feature>
<keyword evidence="1" id="KW-1133">Transmembrane helix</keyword>
<evidence type="ECO:0000256" key="1">
    <source>
        <dbReference type="SAM" id="Phobius"/>
    </source>
</evidence>
<name>A0A2S5RDX1_9MOLU</name>
<dbReference type="NCBIfam" id="NF038065">
    <property type="entry name" value="Pr6Pr"/>
    <property type="match status" value="1"/>
</dbReference>
<organism evidence="2 3">
    <name type="scientific">Williamsoniiplasma lucivorax</name>
    <dbReference type="NCBI Taxonomy" id="209274"/>
    <lineage>
        <taxon>Bacteria</taxon>
        <taxon>Bacillati</taxon>
        <taxon>Mycoplasmatota</taxon>
        <taxon>Mollicutes</taxon>
        <taxon>Entomoplasmatales</taxon>
        <taxon>Williamsoniiplasma</taxon>
    </lineage>
</organism>
<protein>
    <recommendedName>
        <fullName evidence="4">Transmembrane protein</fullName>
    </recommendedName>
</protein>
<dbReference type="EMBL" id="PHNE01000002">
    <property type="protein sequence ID" value="PPE05516.1"/>
    <property type="molecule type" value="Genomic_DNA"/>
</dbReference>
<dbReference type="InterPro" id="IPR049713">
    <property type="entry name" value="Pr6Pr-like"/>
</dbReference>
<proteinExistence type="predicted"/>
<comment type="caution">
    <text evidence="2">The sequence shown here is derived from an EMBL/GenBank/DDBJ whole genome shotgun (WGS) entry which is preliminary data.</text>
</comment>
<accession>A0A2S5RDX1</accession>
<feature type="transmembrane region" description="Helical" evidence="1">
    <location>
        <begin position="104"/>
        <end position="125"/>
    </location>
</feature>
<feature type="transmembrane region" description="Helical" evidence="1">
    <location>
        <begin position="221"/>
        <end position="239"/>
    </location>
</feature>
<dbReference type="Proteomes" id="UP000237865">
    <property type="component" value="Unassembled WGS sequence"/>
</dbReference>
<feature type="transmembrane region" description="Helical" evidence="1">
    <location>
        <begin position="271"/>
        <end position="297"/>
    </location>
</feature>
<dbReference type="AlphaFoldDB" id="A0A2S5RDX1"/>
<keyword evidence="1" id="KW-0812">Transmembrane</keyword>
<evidence type="ECO:0000313" key="2">
    <source>
        <dbReference type="EMBL" id="PPE05516.1"/>
    </source>
</evidence>
<feature type="transmembrane region" description="Helical" evidence="1">
    <location>
        <begin position="180"/>
        <end position="200"/>
    </location>
</feature>
<keyword evidence="1" id="KW-0472">Membrane</keyword>